<evidence type="ECO:0000313" key="3">
    <source>
        <dbReference type="EMBL" id="EQA98552.1"/>
    </source>
</evidence>
<dbReference type="Proteomes" id="UP000015524">
    <property type="component" value="Unassembled WGS sequence"/>
</dbReference>
<evidence type="ECO:0000313" key="4">
    <source>
        <dbReference type="Proteomes" id="UP000015524"/>
    </source>
</evidence>
<sequence length="274" mass="29189">MIMTTETGQEPTVLRVEREGALVILTIDDPKTRNALSPALTRQLVAACQQINADMSVSCAILTAAGDVFCAGGNLKDMYARVNHFAGNAAEIRRTYLTGVQTIARALHDLEVPIIAAVNGPAMGAGMDFAAMCTLRIASEKAKFAESFIKLGLTSAAGGAWFLTRAIGQQRAAEMALTGETIDAQRALELGLILKVVPPEALMDEALALAGRITCHPAHSIRLNTRLLRDSARLDLPASLEIAAGMQAIVQQTDDQHEAVAAVIEKRKPSYTGR</sequence>
<dbReference type="GO" id="GO:0016829">
    <property type="term" value="F:lyase activity"/>
    <property type="evidence" value="ECO:0007669"/>
    <property type="project" value="UniProtKB-KW"/>
</dbReference>
<comment type="caution">
    <text evidence="3">The sequence shown here is derived from an EMBL/GenBank/DDBJ whole genome shotgun (WGS) entry which is preliminary data.</text>
</comment>
<protein>
    <recommendedName>
        <fullName evidence="5">Enoyl-CoA hydratase</fullName>
    </recommendedName>
</protein>
<evidence type="ECO:0000256" key="1">
    <source>
        <dbReference type="ARBA" id="ARBA00005254"/>
    </source>
</evidence>
<dbReference type="AlphaFoldDB" id="T0GES6"/>
<reference evidence="3 4" key="1">
    <citation type="journal article" date="2013" name="Genome Announc.">
        <title>Draft Genome Sequence of a Hexachlorocyclohexane-Degrading Bacterium, Sphingobium baderi Strain LL03T.</title>
        <authorList>
            <person name="Kaur J."/>
            <person name="Verma H."/>
            <person name="Tripathi C."/>
            <person name="Khurana J.P."/>
            <person name="Lal R."/>
        </authorList>
    </citation>
    <scope>NUCLEOTIDE SEQUENCE [LARGE SCALE GENOMIC DNA]</scope>
    <source>
        <strain evidence="3 4">LL03</strain>
    </source>
</reference>
<dbReference type="CDD" id="cd06558">
    <property type="entry name" value="crotonase-like"/>
    <property type="match status" value="1"/>
</dbReference>
<dbReference type="GO" id="GO:0006635">
    <property type="term" value="P:fatty acid beta-oxidation"/>
    <property type="evidence" value="ECO:0007669"/>
    <property type="project" value="TreeGrafter"/>
</dbReference>
<dbReference type="PATRIC" id="fig|1114964.3.peg.3508"/>
<dbReference type="PANTHER" id="PTHR11941:SF54">
    <property type="entry name" value="ENOYL-COA HYDRATASE, MITOCHONDRIAL"/>
    <property type="match status" value="1"/>
</dbReference>
<dbReference type="InterPro" id="IPR029045">
    <property type="entry name" value="ClpP/crotonase-like_dom_sf"/>
</dbReference>
<dbReference type="InterPro" id="IPR014748">
    <property type="entry name" value="Enoyl-CoA_hydra_C"/>
</dbReference>
<dbReference type="PANTHER" id="PTHR11941">
    <property type="entry name" value="ENOYL-COA HYDRATASE-RELATED"/>
    <property type="match status" value="1"/>
</dbReference>
<dbReference type="eggNOG" id="COG1024">
    <property type="taxonomic scope" value="Bacteria"/>
</dbReference>
<name>T0GES6_9SPHN</name>
<gene>
    <name evidence="3" type="ORF">L485_17870</name>
</gene>
<evidence type="ECO:0000256" key="2">
    <source>
        <dbReference type="ARBA" id="ARBA00023239"/>
    </source>
</evidence>
<dbReference type="SUPFAM" id="SSF52096">
    <property type="entry name" value="ClpP/crotonase"/>
    <property type="match status" value="1"/>
</dbReference>
<comment type="similarity">
    <text evidence="1">Belongs to the enoyl-CoA hydratase/isomerase family.</text>
</comment>
<proteinExistence type="inferred from homology"/>
<dbReference type="EMBL" id="ATIB01000081">
    <property type="protein sequence ID" value="EQA98552.1"/>
    <property type="molecule type" value="Genomic_DNA"/>
</dbReference>
<keyword evidence="4" id="KW-1185">Reference proteome</keyword>
<evidence type="ECO:0008006" key="5">
    <source>
        <dbReference type="Google" id="ProtNLM"/>
    </source>
</evidence>
<keyword evidence="2" id="KW-0456">Lyase</keyword>
<dbReference type="Gene3D" id="3.90.226.10">
    <property type="entry name" value="2-enoyl-CoA Hydratase, Chain A, domain 1"/>
    <property type="match status" value="1"/>
</dbReference>
<organism evidence="3 4">
    <name type="scientific">Sphingobium baderi LL03</name>
    <dbReference type="NCBI Taxonomy" id="1114964"/>
    <lineage>
        <taxon>Bacteria</taxon>
        <taxon>Pseudomonadati</taxon>
        <taxon>Pseudomonadota</taxon>
        <taxon>Alphaproteobacteria</taxon>
        <taxon>Sphingomonadales</taxon>
        <taxon>Sphingomonadaceae</taxon>
        <taxon>Sphingobium</taxon>
    </lineage>
</organism>
<dbReference type="InterPro" id="IPR001753">
    <property type="entry name" value="Enoyl-CoA_hydra/iso"/>
</dbReference>
<dbReference type="Gene3D" id="1.10.12.10">
    <property type="entry name" value="Lyase 2-enoyl-coa Hydratase, Chain A, domain 2"/>
    <property type="match status" value="1"/>
</dbReference>
<accession>T0GES6</accession>
<dbReference type="Pfam" id="PF00378">
    <property type="entry name" value="ECH_1"/>
    <property type="match status" value="1"/>
</dbReference>